<dbReference type="EMBL" id="MDYQ01000696">
    <property type="protein sequence ID" value="PRP73037.1"/>
    <property type="molecule type" value="Genomic_DNA"/>
</dbReference>
<evidence type="ECO:0000313" key="2">
    <source>
        <dbReference type="Proteomes" id="UP000241769"/>
    </source>
</evidence>
<dbReference type="Proteomes" id="UP000241769">
    <property type="component" value="Unassembled WGS sequence"/>
</dbReference>
<protein>
    <submittedName>
        <fullName evidence="1">Uncharacterized protein</fullName>
    </submittedName>
</protein>
<organism evidence="1 2">
    <name type="scientific">Planoprotostelium fungivorum</name>
    <dbReference type="NCBI Taxonomy" id="1890364"/>
    <lineage>
        <taxon>Eukaryota</taxon>
        <taxon>Amoebozoa</taxon>
        <taxon>Evosea</taxon>
        <taxon>Variosea</taxon>
        <taxon>Cavosteliida</taxon>
        <taxon>Cavosteliaceae</taxon>
        <taxon>Planoprotostelium</taxon>
    </lineage>
</organism>
<comment type="caution">
    <text evidence="1">The sequence shown here is derived from an EMBL/GenBank/DDBJ whole genome shotgun (WGS) entry which is preliminary data.</text>
</comment>
<gene>
    <name evidence="1" type="ORF">PROFUN_17035</name>
</gene>
<dbReference type="AlphaFoldDB" id="A0A2P6MMV9"/>
<name>A0A2P6MMV9_9EUKA</name>
<sequence length="219" mass="24252">MATSRPRDDSYLRTLTTLDAKRNALAADVDQLPDQPVGGAAKAATAAWIETATERELNLWTKFSDQAFIDAVKAKGPTTAYNSREAKIRQGAADHPWLYSPTIARACGPVFVEPAAQTGGLIITGLTLALITRRAVWLRRFSQYEGTDRLELQRFRTRLGLTDSTTPSDVRINLRYWTNASTYGLAGYSVWLFTAITTSPKIQKASQKLKVFWHGQGSK</sequence>
<keyword evidence="2" id="KW-1185">Reference proteome</keyword>
<reference evidence="1 2" key="1">
    <citation type="journal article" date="2018" name="Genome Biol. Evol.">
        <title>Multiple Roots of Fruiting Body Formation in Amoebozoa.</title>
        <authorList>
            <person name="Hillmann F."/>
            <person name="Forbes G."/>
            <person name="Novohradska S."/>
            <person name="Ferling I."/>
            <person name="Riege K."/>
            <person name="Groth M."/>
            <person name="Westermann M."/>
            <person name="Marz M."/>
            <person name="Spaller T."/>
            <person name="Winckler T."/>
            <person name="Schaap P."/>
            <person name="Glockner G."/>
        </authorList>
    </citation>
    <scope>NUCLEOTIDE SEQUENCE [LARGE SCALE GENOMIC DNA]</scope>
    <source>
        <strain evidence="1 2">Jena</strain>
    </source>
</reference>
<dbReference type="InParanoid" id="A0A2P6MMV9"/>
<evidence type="ECO:0000313" key="1">
    <source>
        <dbReference type="EMBL" id="PRP73037.1"/>
    </source>
</evidence>
<accession>A0A2P6MMV9</accession>
<proteinExistence type="predicted"/>